<evidence type="ECO:0000256" key="3">
    <source>
        <dbReference type="ARBA" id="ARBA00022741"/>
    </source>
</evidence>
<evidence type="ECO:0000256" key="9">
    <source>
        <dbReference type="RuleBase" id="RU003422"/>
    </source>
</evidence>
<dbReference type="GO" id="GO:0005524">
    <property type="term" value="F:ATP binding"/>
    <property type="evidence" value="ECO:0007669"/>
    <property type="project" value="UniProtKB-KW"/>
</dbReference>
<dbReference type="GO" id="GO:0003690">
    <property type="term" value="F:double-stranded DNA binding"/>
    <property type="evidence" value="ECO:0007669"/>
    <property type="project" value="TreeGrafter"/>
</dbReference>
<dbReference type="GO" id="GO:0042148">
    <property type="term" value="P:DNA strand invasion"/>
    <property type="evidence" value="ECO:0007669"/>
    <property type="project" value="TreeGrafter"/>
</dbReference>
<dbReference type="GO" id="GO:0000150">
    <property type="term" value="F:DNA strand exchange activity"/>
    <property type="evidence" value="ECO:0007669"/>
    <property type="project" value="InterPro"/>
</dbReference>
<comment type="subcellular location">
    <subcellularLocation>
        <location evidence="1">Nucleus</location>
    </subcellularLocation>
</comment>
<dbReference type="CDD" id="cd19514">
    <property type="entry name" value="DMC1"/>
    <property type="match status" value="1"/>
</dbReference>
<keyword evidence="5" id="KW-0238">DNA-binding</keyword>
<dbReference type="PIRSF" id="PIRSF005856">
    <property type="entry name" value="Rad51"/>
    <property type="match status" value="1"/>
</dbReference>
<evidence type="ECO:0000256" key="4">
    <source>
        <dbReference type="ARBA" id="ARBA00022840"/>
    </source>
</evidence>
<evidence type="ECO:0000259" key="10">
    <source>
        <dbReference type="PROSITE" id="PS50162"/>
    </source>
</evidence>
<sequence>MKLVGICTVKGIQMTTRKALCNIKGLSEAKVEKIKEAAGKMLNVGFQTAFEYSSRRKQVFHITTGSLELDKLLGGGIESMAITEAFGEFRTGKTQLSHTFCVTAQLPGEDGYSGGKVIFIDTENTFRPDRLKDIADRFNVDHGAVLDNVLYARAYTSANIHFLIPSVSFLSPPCCQIIDSIMALFRVDFSGRGELAERQQKLAQMLSRLQKISEEYNVAVFVTNQMTADPGAGMTFQADPKKPIGGHILAHASTTRISLRKGRAEMRIAKIFDSPDMPENEATFAILAGGVSDSKE</sequence>
<keyword evidence="8" id="KW-0131">Cell cycle</keyword>
<dbReference type="InterPro" id="IPR020587">
    <property type="entry name" value="RecA_monomer-monomer_interface"/>
</dbReference>
<dbReference type="Gene3D" id="3.40.50.300">
    <property type="entry name" value="P-loop containing nucleotide triphosphate hydrolases"/>
    <property type="match status" value="1"/>
</dbReference>
<feature type="domain" description="RecA family profile 2" evidence="11">
    <location>
        <begin position="233"/>
        <end position="296"/>
    </location>
</feature>
<dbReference type="GO" id="GO:0007131">
    <property type="term" value="P:reciprocal meiotic recombination"/>
    <property type="evidence" value="ECO:0007669"/>
    <property type="project" value="InterPro"/>
</dbReference>
<keyword evidence="4 9" id="KW-0067">ATP-binding</keyword>
<comment type="similarity">
    <text evidence="2">Belongs to the RecA family. DMC1 subfamily.</text>
</comment>
<keyword evidence="3 9" id="KW-0547">Nucleotide-binding</keyword>
<gene>
    <name evidence="12" type="primary">dmc1</name>
    <name evidence="12" type="synonym">GSPT1</name>
</gene>
<evidence type="ECO:0000256" key="7">
    <source>
        <dbReference type="ARBA" id="ARBA00023254"/>
    </source>
</evidence>
<keyword evidence="7" id="KW-0469">Meiosis</keyword>
<dbReference type="NCBIfam" id="TIGR02238">
    <property type="entry name" value="recomb_DMC1"/>
    <property type="match status" value="1"/>
</dbReference>
<name>A0A8C9X9Z4_SANLU</name>
<dbReference type="GO" id="GO:0003697">
    <property type="term" value="F:single-stranded DNA binding"/>
    <property type="evidence" value="ECO:0007669"/>
    <property type="project" value="TreeGrafter"/>
</dbReference>
<protein>
    <submittedName>
        <fullName evidence="12">G1 to S phase transition 1</fullName>
    </submittedName>
</protein>
<evidence type="ECO:0000256" key="6">
    <source>
        <dbReference type="ARBA" id="ARBA00023242"/>
    </source>
</evidence>
<dbReference type="GO" id="GO:0000730">
    <property type="term" value="P:DNA recombinase assembly"/>
    <property type="evidence" value="ECO:0007669"/>
    <property type="project" value="TreeGrafter"/>
</dbReference>
<organism evidence="12 13">
    <name type="scientific">Sander lucioperca</name>
    <name type="common">Pike-perch</name>
    <name type="synonym">Perca lucioperca</name>
    <dbReference type="NCBI Taxonomy" id="283035"/>
    <lineage>
        <taxon>Eukaryota</taxon>
        <taxon>Metazoa</taxon>
        <taxon>Chordata</taxon>
        <taxon>Craniata</taxon>
        <taxon>Vertebrata</taxon>
        <taxon>Euteleostomi</taxon>
        <taxon>Actinopterygii</taxon>
        <taxon>Neopterygii</taxon>
        <taxon>Teleostei</taxon>
        <taxon>Neoteleostei</taxon>
        <taxon>Acanthomorphata</taxon>
        <taxon>Eupercaria</taxon>
        <taxon>Perciformes</taxon>
        <taxon>Percoidei</taxon>
        <taxon>Percidae</taxon>
        <taxon>Luciopercinae</taxon>
        <taxon>Sander</taxon>
    </lineage>
</organism>
<dbReference type="Pfam" id="PF08423">
    <property type="entry name" value="Rad51"/>
    <property type="match status" value="1"/>
</dbReference>
<dbReference type="SUPFAM" id="SSF47794">
    <property type="entry name" value="Rad51 N-terminal domain-like"/>
    <property type="match status" value="1"/>
</dbReference>
<feature type="domain" description="RecA family profile 1" evidence="10">
    <location>
        <begin position="58"/>
        <end position="226"/>
    </location>
</feature>
<dbReference type="InterPro" id="IPR010995">
    <property type="entry name" value="DNA_repair_Rad51/TF_NusA_a-hlx"/>
</dbReference>
<dbReference type="GO" id="GO:0000794">
    <property type="term" value="C:condensed nuclear chromosome"/>
    <property type="evidence" value="ECO:0007669"/>
    <property type="project" value="TreeGrafter"/>
</dbReference>
<dbReference type="InterPro" id="IPR027417">
    <property type="entry name" value="P-loop_NTPase"/>
</dbReference>
<dbReference type="GO" id="GO:0140664">
    <property type="term" value="F:ATP-dependent DNA damage sensor activity"/>
    <property type="evidence" value="ECO:0007669"/>
    <property type="project" value="InterPro"/>
</dbReference>
<reference evidence="12" key="1">
    <citation type="submission" date="2025-08" db="UniProtKB">
        <authorList>
            <consortium name="Ensembl"/>
        </authorList>
    </citation>
    <scope>IDENTIFICATION</scope>
</reference>
<evidence type="ECO:0000256" key="8">
    <source>
        <dbReference type="ARBA" id="ARBA00023306"/>
    </source>
</evidence>
<evidence type="ECO:0000313" key="13">
    <source>
        <dbReference type="Proteomes" id="UP000694568"/>
    </source>
</evidence>
<dbReference type="InterPro" id="IPR016467">
    <property type="entry name" value="DNA_recomb/repair_RecA-like"/>
</dbReference>
<dbReference type="FunFam" id="3.40.50.300:FF:000239">
    <property type="entry name" value="Meiotic recombination protein DMC1"/>
    <property type="match status" value="1"/>
</dbReference>
<dbReference type="Gene3D" id="1.10.150.20">
    <property type="entry name" value="5' to 3' exonuclease, C-terminal subdomain"/>
    <property type="match status" value="1"/>
</dbReference>
<dbReference type="Ensembl" id="ENSSLUT00000007690.1">
    <property type="protein sequence ID" value="ENSSLUP00000007470.1"/>
    <property type="gene ID" value="ENSSLUG00000003439.1"/>
</dbReference>
<dbReference type="InterPro" id="IPR011940">
    <property type="entry name" value="Dmc1"/>
</dbReference>
<keyword evidence="6" id="KW-0539">Nucleus</keyword>
<evidence type="ECO:0000256" key="1">
    <source>
        <dbReference type="ARBA" id="ARBA00004123"/>
    </source>
</evidence>
<keyword evidence="13" id="KW-1185">Reference proteome</keyword>
<evidence type="ECO:0000256" key="2">
    <source>
        <dbReference type="ARBA" id="ARBA00008897"/>
    </source>
</evidence>
<dbReference type="NCBIfam" id="NF003301">
    <property type="entry name" value="PRK04301.1"/>
    <property type="match status" value="1"/>
</dbReference>
<dbReference type="AlphaFoldDB" id="A0A8C9X9Z4"/>
<dbReference type="InterPro" id="IPR020588">
    <property type="entry name" value="RecA_ATP-bd"/>
</dbReference>
<dbReference type="InterPro" id="IPR013632">
    <property type="entry name" value="Rad51_C"/>
</dbReference>
<evidence type="ECO:0000256" key="5">
    <source>
        <dbReference type="ARBA" id="ARBA00023125"/>
    </source>
</evidence>
<proteinExistence type="inferred from homology"/>
<dbReference type="PANTHER" id="PTHR22942:SF30">
    <property type="entry name" value="MEIOTIC RECOMBINATION PROTEIN DMC1_LIM15 HOMOLOG"/>
    <property type="match status" value="1"/>
</dbReference>
<dbReference type="GO" id="GO:0070192">
    <property type="term" value="P:chromosome organization involved in meiotic cell cycle"/>
    <property type="evidence" value="ECO:0007669"/>
    <property type="project" value="TreeGrafter"/>
</dbReference>
<dbReference type="PANTHER" id="PTHR22942">
    <property type="entry name" value="RECA/RAD51/RADA DNA STRAND-PAIRING FAMILY MEMBER"/>
    <property type="match status" value="1"/>
</dbReference>
<reference evidence="12" key="2">
    <citation type="submission" date="2025-09" db="UniProtKB">
        <authorList>
            <consortium name="Ensembl"/>
        </authorList>
    </citation>
    <scope>IDENTIFICATION</scope>
</reference>
<dbReference type="GO" id="GO:0006312">
    <property type="term" value="P:mitotic recombination"/>
    <property type="evidence" value="ECO:0007669"/>
    <property type="project" value="TreeGrafter"/>
</dbReference>
<dbReference type="Proteomes" id="UP000694568">
    <property type="component" value="Unplaced"/>
</dbReference>
<dbReference type="GeneTree" id="ENSGT00940000155582"/>
<evidence type="ECO:0000259" key="11">
    <source>
        <dbReference type="PROSITE" id="PS50163"/>
    </source>
</evidence>
<evidence type="ECO:0000313" key="12">
    <source>
        <dbReference type="Ensembl" id="ENSSLUP00000007470.1"/>
    </source>
</evidence>
<dbReference type="PROSITE" id="PS50163">
    <property type="entry name" value="RECA_3"/>
    <property type="match status" value="1"/>
</dbReference>
<dbReference type="PROSITE" id="PS50162">
    <property type="entry name" value="RECA_2"/>
    <property type="match status" value="1"/>
</dbReference>
<dbReference type="SUPFAM" id="SSF52540">
    <property type="entry name" value="P-loop containing nucleoside triphosphate hydrolases"/>
    <property type="match status" value="1"/>
</dbReference>
<accession>A0A8C9X9Z4</accession>